<keyword evidence="5" id="KW-1185">Reference proteome</keyword>
<dbReference type="InParanoid" id="A0A482XP12"/>
<keyword evidence="2" id="KW-0131">Cell cycle</keyword>
<evidence type="ECO:0000256" key="1">
    <source>
        <dbReference type="ARBA" id="ARBA00006180"/>
    </source>
</evidence>
<dbReference type="GO" id="GO:0005829">
    <property type="term" value="C:cytosol"/>
    <property type="evidence" value="ECO:0007669"/>
    <property type="project" value="TreeGrafter"/>
</dbReference>
<dbReference type="FunCoup" id="A0A482XP12">
    <property type="interactions" value="1358"/>
</dbReference>
<comment type="similarity">
    <text evidence="1">Belongs to the SAPS family.</text>
</comment>
<feature type="compositionally biased region" description="Acidic residues" evidence="3">
    <location>
        <begin position="587"/>
        <end position="596"/>
    </location>
</feature>
<organism evidence="4 5">
    <name type="scientific">Laodelphax striatellus</name>
    <name type="common">Small brown planthopper</name>
    <name type="synonym">Delphax striatella</name>
    <dbReference type="NCBI Taxonomy" id="195883"/>
    <lineage>
        <taxon>Eukaryota</taxon>
        <taxon>Metazoa</taxon>
        <taxon>Ecdysozoa</taxon>
        <taxon>Arthropoda</taxon>
        <taxon>Hexapoda</taxon>
        <taxon>Insecta</taxon>
        <taxon>Pterygota</taxon>
        <taxon>Neoptera</taxon>
        <taxon>Paraneoptera</taxon>
        <taxon>Hemiptera</taxon>
        <taxon>Auchenorrhyncha</taxon>
        <taxon>Fulgoroidea</taxon>
        <taxon>Delphacidae</taxon>
        <taxon>Criomorphinae</taxon>
        <taxon>Laodelphax</taxon>
    </lineage>
</organism>
<feature type="region of interest" description="Disordered" evidence="3">
    <location>
        <begin position="311"/>
        <end position="330"/>
    </location>
</feature>
<dbReference type="InterPro" id="IPR007587">
    <property type="entry name" value="SAPS"/>
</dbReference>
<sequence length="931" mass="103126">MYWVNNHASSPHIETVLLKEDLTLEELFNEESLIQELKSLNKKLIDFLTRPDILEELVTYITTEPSADLDERERYKYANLACELLTTDIPHLSEKLMGDEELLLKLYSFLESEPPLNPLLASFFSRTMGMFLTRRQEQNWYSYQLTCLKVLEFLSNKETCIPLLIKHLGTLAVMDLTLKLATQVEDDEMRVRIIDWLDKQKLIELVVELLDPSVDSDRHSSASQLLCDIIMGSRDALMNSDSKCEPNIILKTIESPKTVVKLLDLILKGEKCESSIVGGIMVLLTLLEPTNSREVCKNFDTMSMYGSSIATNDGGRGDEDTNNACNSSTPTSSEVTLIEAIIPYLPTLHDLLINPPKKPSLKMTCGVVDPPFGKTRLHVAKLLVALIATHNPNINQSFSELGSIGVLLDLFFKYTWNNFLHTQVEKCLSFAISCDLLNCEEISKENVLLHDVFVTCNLLQRIVDTWNENDNEQKQPGGCRRGYMGHLFRIAMNIESQRDRLKDFLKRWVSEECLQSWDDFVANTLTPLDKIQSTCLGGGEHPGRASTQDNKDYSDTLISQYANAQQLYNDYLKQSMAERLPDTFGYDEAEFNEPDESLNPSVDQMSSPFEMQGRGGGGEDSEQDRREALFEQFCAQKVHTLDDDEEEGGEEGDSDDDGGDAARDEDGNAQWAWNGDSAANFGTADGIERPGPEGREEGGGGMELDQWMLNNNRSTAPWSTSTVIPPQDPWANTPVNSSTDEEGWANFDAQFDTAASDGFTSDNRSEPTGSVAFQSESTGNTLLNSPSDSFSGIIAASVGLPEGGSSSPSDNNANISSVSQNEPAESEMLMDNFRFLSRQGLMSTANGEIVPTEEKKDEGKDKEMNVESSKEEEKTEQQLGSKPEVEKVVVLATAAAATPSSNEPANQEPEEGTPPTTQPPPPITAAALESA</sequence>
<feature type="compositionally biased region" description="Polar residues" evidence="3">
    <location>
        <begin position="758"/>
        <end position="790"/>
    </location>
</feature>
<feature type="compositionally biased region" description="Low complexity" evidence="3">
    <location>
        <begin position="892"/>
        <end position="907"/>
    </location>
</feature>
<evidence type="ECO:0000313" key="5">
    <source>
        <dbReference type="Proteomes" id="UP000291343"/>
    </source>
</evidence>
<accession>A0A482XP12</accession>
<feature type="compositionally biased region" description="Basic and acidic residues" evidence="3">
    <location>
        <begin position="686"/>
        <end position="698"/>
    </location>
</feature>
<dbReference type="STRING" id="195883.A0A482XP12"/>
<protein>
    <submittedName>
        <fullName evidence="4">Uncharacterized protein</fullName>
    </submittedName>
</protein>
<comment type="caution">
    <text evidence="4">The sequence shown here is derived from an EMBL/GenBank/DDBJ whole genome shotgun (WGS) entry which is preliminary data.</text>
</comment>
<dbReference type="PANTHER" id="PTHR12634">
    <property type="entry name" value="SIT4 YEAST -ASSOCIATING PROTEIN-RELATED"/>
    <property type="match status" value="1"/>
</dbReference>
<dbReference type="AlphaFoldDB" id="A0A482XP12"/>
<proteinExistence type="inferred from homology"/>
<dbReference type="GO" id="GO:0019903">
    <property type="term" value="F:protein phosphatase binding"/>
    <property type="evidence" value="ECO:0007669"/>
    <property type="project" value="InterPro"/>
</dbReference>
<feature type="region of interest" description="Disordered" evidence="3">
    <location>
        <begin position="587"/>
        <end position="624"/>
    </location>
</feature>
<feature type="compositionally biased region" description="Polar residues" evidence="3">
    <location>
        <begin position="708"/>
        <end position="724"/>
    </location>
</feature>
<reference evidence="4 5" key="1">
    <citation type="journal article" date="2017" name="Gigascience">
        <title>Genome sequence of the small brown planthopper, Laodelphax striatellus.</title>
        <authorList>
            <person name="Zhu J."/>
            <person name="Jiang F."/>
            <person name="Wang X."/>
            <person name="Yang P."/>
            <person name="Bao Y."/>
            <person name="Zhao W."/>
            <person name="Wang W."/>
            <person name="Lu H."/>
            <person name="Wang Q."/>
            <person name="Cui N."/>
            <person name="Li J."/>
            <person name="Chen X."/>
            <person name="Luo L."/>
            <person name="Yu J."/>
            <person name="Kang L."/>
            <person name="Cui F."/>
        </authorList>
    </citation>
    <scope>NUCLEOTIDE SEQUENCE [LARGE SCALE GENOMIC DNA]</scope>
    <source>
        <strain evidence="4">Lst14</strain>
    </source>
</reference>
<dbReference type="EMBL" id="QKKF02004753">
    <property type="protein sequence ID" value="RZF47138.1"/>
    <property type="molecule type" value="Genomic_DNA"/>
</dbReference>
<dbReference type="PANTHER" id="PTHR12634:SF8">
    <property type="entry name" value="FIERY MOUNTAIN, ISOFORM D"/>
    <property type="match status" value="1"/>
</dbReference>
<dbReference type="Pfam" id="PF04499">
    <property type="entry name" value="SAPS"/>
    <property type="match status" value="1"/>
</dbReference>
<name>A0A482XP12_LAOST</name>
<gene>
    <name evidence="4" type="ORF">LSTR_LSTR005216</name>
</gene>
<dbReference type="OrthoDB" id="295029at2759"/>
<evidence type="ECO:0000256" key="3">
    <source>
        <dbReference type="SAM" id="MobiDB-lite"/>
    </source>
</evidence>
<evidence type="ECO:0000256" key="2">
    <source>
        <dbReference type="ARBA" id="ARBA00023306"/>
    </source>
</evidence>
<feature type="compositionally biased region" description="Polar residues" evidence="3">
    <location>
        <begin position="804"/>
        <end position="823"/>
    </location>
</feature>
<evidence type="ECO:0000313" key="4">
    <source>
        <dbReference type="EMBL" id="RZF47138.1"/>
    </source>
</evidence>
<feature type="region of interest" description="Disordered" evidence="3">
    <location>
        <begin position="638"/>
        <end position="931"/>
    </location>
</feature>
<dbReference type="GO" id="GO:0005634">
    <property type="term" value="C:nucleus"/>
    <property type="evidence" value="ECO:0007669"/>
    <property type="project" value="TreeGrafter"/>
</dbReference>
<feature type="compositionally biased region" description="Acidic residues" evidence="3">
    <location>
        <begin position="642"/>
        <end position="659"/>
    </location>
</feature>
<dbReference type="GO" id="GO:0019888">
    <property type="term" value="F:protein phosphatase regulator activity"/>
    <property type="evidence" value="ECO:0007669"/>
    <property type="project" value="TreeGrafter"/>
</dbReference>
<feature type="compositionally biased region" description="Polar residues" evidence="3">
    <location>
        <begin position="598"/>
        <end position="609"/>
    </location>
</feature>
<dbReference type="Proteomes" id="UP000291343">
    <property type="component" value="Unassembled WGS sequence"/>
</dbReference>
<feature type="compositionally biased region" description="Basic and acidic residues" evidence="3">
    <location>
        <begin position="852"/>
        <end position="876"/>
    </location>
</feature>